<comment type="caution">
    <text evidence="3">The sequence shown here is derived from an EMBL/GenBank/DDBJ whole genome shotgun (WGS) entry which is preliminary data.</text>
</comment>
<dbReference type="GO" id="GO:0005829">
    <property type="term" value="C:cytosol"/>
    <property type="evidence" value="ECO:0007669"/>
    <property type="project" value="TreeGrafter"/>
</dbReference>
<dbReference type="EMBL" id="WNCR01000001">
    <property type="protein sequence ID" value="MTU28309.1"/>
    <property type="molecule type" value="Genomic_DNA"/>
</dbReference>
<dbReference type="Gene3D" id="3.30.1330.40">
    <property type="entry name" value="RutC-like"/>
    <property type="match status" value="1"/>
</dbReference>
<protein>
    <submittedName>
        <fullName evidence="3">Uncharacterized protein</fullName>
    </submittedName>
</protein>
<evidence type="ECO:0000313" key="3">
    <source>
        <dbReference type="EMBL" id="RHH79887.1"/>
    </source>
</evidence>
<reference evidence="4 5" key="1">
    <citation type="submission" date="2018-08" db="EMBL/GenBank/DDBJ databases">
        <title>A genome reference for cultivated species of the human gut microbiota.</title>
        <authorList>
            <person name="Zou Y."/>
            <person name="Xue W."/>
            <person name="Luo G."/>
        </authorList>
    </citation>
    <scope>NUCLEOTIDE SEQUENCE [LARGE SCALE GENOMIC DNA]</scope>
    <source>
        <strain evidence="3 4">AM16-50</strain>
        <strain evidence="2 5">AM50-15</strain>
    </source>
</reference>
<dbReference type="SUPFAM" id="SSF55298">
    <property type="entry name" value="YjgF-like"/>
    <property type="match status" value="2"/>
</dbReference>
<dbReference type="InterPro" id="IPR035959">
    <property type="entry name" value="RutC-like_sf"/>
</dbReference>
<proteinExistence type="predicted"/>
<evidence type="ECO:0000313" key="5">
    <source>
        <dbReference type="Proteomes" id="UP000285173"/>
    </source>
</evidence>
<dbReference type="PANTHER" id="PTHR11803:SF39">
    <property type="entry name" value="2-IMINOBUTANOATE_2-IMINOPROPANOATE DEAMINASE"/>
    <property type="match status" value="1"/>
</dbReference>
<dbReference type="EMBL" id="QSEF01000035">
    <property type="protein sequence ID" value="RGZ43641.1"/>
    <property type="molecule type" value="Genomic_DNA"/>
</dbReference>
<dbReference type="Proteomes" id="UP000285173">
    <property type="component" value="Unassembled WGS sequence"/>
</dbReference>
<dbReference type="GO" id="GO:0019239">
    <property type="term" value="F:deaminase activity"/>
    <property type="evidence" value="ECO:0007669"/>
    <property type="project" value="TreeGrafter"/>
</dbReference>
<dbReference type="CDD" id="cd06153">
    <property type="entry name" value="YjgF_YER057c_UK114_like_5"/>
    <property type="match status" value="1"/>
</dbReference>
<evidence type="ECO:0000313" key="2">
    <source>
        <dbReference type="EMBL" id="RGZ43641.1"/>
    </source>
</evidence>
<organism evidence="3 4">
    <name type="scientific">Parabacteroides merdae</name>
    <dbReference type="NCBI Taxonomy" id="46503"/>
    <lineage>
        <taxon>Bacteria</taxon>
        <taxon>Pseudomonadati</taxon>
        <taxon>Bacteroidota</taxon>
        <taxon>Bacteroidia</taxon>
        <taxon>Bacteroidales</taxon>
        <taxon>Tannerellaceae</taxon>
        <taxon>Parabacteroides</taxon>
    </lineage>
</organism>
<dbReference type="RefSeq" id="WP_122131891.1">
    <property type="nucleotide sequence ID" value="NZ_DAWDXW010000003.1"/>
</dbReference>
<gene>
    <name evidence="3" type="ORF">DW191_01785</name>
    <name evidence="2" type="ORF">DW986_17995</name>
    <name evidence="1" type="ORF">GMD66_03540</name>
</gene>
<evidence type="ECO:0000313" key="1">
    <source>
        <dbReference type="EMBL" id="MTU28309.1"/>
    </source>
</evidence>
<reference evidence="1 6" key="2">
    <citation type="journal article" date="2019" name="Nat. Med.">
        <title>A library of human gut bacterial isolates paired with longitudinal multiomics data enables mechanistic microbiome research.</title>
        <authorList>
            <person name="Poyet M."/>
            <person name="Groussin M."/>
            <person name="Gibbons S.M."/>
            <person name="Avila-Pacheco J."/>
            <person name="Jiang X."/>
            <person name="Kearney S.M."/>
            <person name="Perrotta A.R."/>
            <person name="Berdy B."/>
            <person name="Zhao S."/>
            <person name="Lieberman T.D."/>
            <person name="Swanson P.K."/>
            <person name="Smith M."/>
            <person name="Roesemann S."/>
            <person name="Alexander J.E."/>
            <person name="Rich S.A."/>
            <person name="Livny J."/>
            <person name="Vlamakis H."/>
            <person name="Clish C."/>
            <person name="Bullock K."/>
            <person name="Deik A."/>
            <person name="Scott J."/>
            <person name="Pierce K.A."/>
            <person name="Xavier R.J."/>
            <person name="Alm E.J."/>
        </authorList>
    </citation>
    <scope>NUCLEOTIDE SEQUENCE [LARGE SCALE GENOMIC DNA]</scope>
    <source>
        <strain evidence="1 6">BIOML-A25</strain>
    </source>
</reference>
<dbReference type="Pfam" id="PF01042">
    <property type="entry name" value="Ribonuc_L-PSP"/>
    <property type="match status" value="1"/>
</dbReference>
<name>A0A3R6IZM3_9BACT</name>
<dbReference type="EMBL" id="QRKC01000001">
    <property type="protein sequence ID" value="RHH79887.1"/>
    <property type="molecule type" value="Genomic_DNA"/>
</dbReference>
<dbReference type="InterPro" id="IPR006175">
    <property type="entry name" value="YjgF/YER057c/UK114"/>
</dbReference>
<accession>A0A3R6IZM3</accession>
<evidence type="ECO:0000313" key="6">
    <source>
        <dbReference type="Proteomes" id="UP000437446"/>
    </source>
</evidence>
<dbReference type="AlphaFoldDB" id="A0A3R6IZM3"/>
<sequence length="384" mass="43316">MDYIKKTYTDKAVEVQISSFAGKGGVTEYHVLLTITNRTLPFSGQLQNIQRAYVAVIQEVLPDDATAVFRRYFLSDAANQADLVMVWECENSYCPLSIVEQAPLNGSKIAMWTWFQTGITVETTKNGMSKAKHNRYTQYWTGGSCNRASNSEYQTRLLLNDYVLQLTEQGCKLANDCIRTWFFVQNVDVNYAGVVKARKEVFITQDLTEKTHYISSTGIEGRHADPNVFVQMDTYAVKGLQSGQIQFLYAPTHLNPTYEYGVTFERGTAVTYGDRKQIFISGTASIDNQGEIMYPGDILKQTERMLENIDTLLQEAGGGLQDIMQAIVYLRDPADYVVVKQYIESRYPSFLHLIVHAPVCRPGWLIETECIAVIPADAPQYACL</sequence>
<dbReference type="Proteomes" id="UP000283732">
    <property type="component" value="Unassembled WGS sequence"/>
</dbReference>
<dbReference type="PANTHER" id="PTHR11803">
    <property type="entry name" value="2-IMINOBUTANOATE/2-IMINOPROPANOATE DEAMINASE RIDA"/>
    <property type="match status" value="1"/>
</dbReference>
<dbReference type="Proteomes" id="UP000437446">
    <property type="component" value="Unassembled WGS sequence"/>
</dbReference>
<evidence type="ECO:0000313" key="4">
    <source>
        <dbReference type="Proteomes" id="UP000283732"/>
    </source>
</evidence>